<dbReference type="InterPro" id="IPR042469">
    <property type="entry name" value="HECTD3"/>
</dbReference>
<feature type="domain" description="B30.2/SPRY" evidence="5">
    <location>
        <begin position="889"/>
        <end position="1087"/>
    </location>
</feature>
<dbReference type="SUPFAM" id="SSF56204">
    <property type="entry name" value="Hect, E3 ligase catalytic domain"/>
    <property type="match status" value="1"/>
</dbReference>
<feature type="compositionally biased region" description="Basic and acidic residues" evidence="3">
    <location>
        <begin position="1821"/>
        <end position="1836"/>
    </location>
</feature>
<dbReference type="InterPro" id="IPR001870">
    <property type="entry name" value="B30.2/SPRY"/>
</dbReference>
<dbReference type="GO" id="GO:0005737">
    <property type="term" value="C:cytoplasm"/>
    <property type="evidence" value="ECO:0007669"/>
    <property type="project" value="TreeGrafter"/>
</dbReference>
<feature type="region of interest" description="Disordered" evidence="3">
    <location>
        <begin position="1470"/>
        <end position="1499"/>
    </location>
</feature>
<dbReference type="PROSITE" id="PS50188">
    <property type="entry name" value="B302_SPRY"/>
    <property type="match status" value="2"/>
</dbReference>
<feature type="compositionally biased region" description="Basic and acidic residues" evidence="3">
    <location>
        <begin position="853"/>
        <end position="871"/>
    </location>
</feature>
<feature type="domain" description="HECT" evidence="6">
    <location>
        <begin position="3113"/>
        <end position="3261"/>
    </location>
</feature>
<dbReference type="Pfam" id="PF00622">
    <property type="entry name" value="SPRY"/>
    <property type="match status" value="2"/>
</dbReference>
<feature type="compositionally biased region" description="Acidic residues" evidence="3">
    <location>
        <begin position="603"/>
        <end position="612"/>
    </location>
</feature>
<dbReference type="InterPro" id="IPR043136">
    <property type="entry name" value="B30.2/SPRY_sf"/>
</dbReference>
<dbReference type="InterPro" id="IPR009060">
    <property type="entry name" value="UBA-like_sf"/>
</dbReference>
<feature type="compositionally biased region" description="Polar residues" evidence="3">
    <location>
        <begin position="656"/>
        <end position="672"/>
    </location>
</feature>
<dbReference type="GO" id="GO:0004842">
    <property type="term" value="F:ubiquitin-protein transferase activity"/>
    <property type="evidence" value="ECO:0007669"/>
    <property type="project" value="InterPro"/>
</dbReference>
<keyword evidence="1 2" id="KW-0833">Ubl conjugation pathway</keyword>
<dbReference type="InterPro" id="IPR015940">
    <property type="entry name" value="UBA"/>
</dbReference>
<feature type="region of interest" description="Disordered" evidence="3">
    <location>
        <begin position="1760"/>
        <end position="1858"/>
    </location>
</feature>
<dbReference type="Pfam" id="PF00632">
    <property type="entry name" value="HECT"/>
    <property type="match status" value="1"/>
</dbReference>
<feature type="compositionally biased region" description="Polar residues" evidence="3">
    <location>
        <begin position="619"/>
        <end position="631"/>
    </location>
</feature>
<dbReference type="Gene3D" id="2.60.120.920">
    <property type="match status" value="2"/>
</dbReference>
<organism evidence="7">
    <name type="scientific">Ditylum brightwellii</name>
    <dbReference type="NCBI Taxonomy" id="49249"/>
    <lineage>
        <taxon>Eukaryota</taxon>
        <taxon>Sar</taxon>
        <taxon>Stramenopiles</taxon>
        <taxon>Ochrophyta</taxon>
        <taxon>Bacillariophyta</taxon>
        <taxon>Mediophyceae</taxon>
        <taxon>Lithodesmiophycidae</taxon>
        <taxon>Lithodesmiales</taxon>
        <taxon>Lithodesmiaceae</taxon>
        <taxon>Ditylum</taxon>
    </lineage>
</organism>
<feature type="region of interest" description="Disordered" evidence="3">
    <location>
        <begin position="1178"/>
        <end position="1200"/>
    </location>
</feature>
<dbReference type="CDD" id="cd11709">
    <property type="entry name" value="SPRY"/>
    <property type="match status" value="2"/>
</dbReference>
<dbReference type="SMART" id="SM00165">
    <property type="entry name" value="UBA"/>
    <property type="match status" value="2"/>
</dbReference>
<evidence type="ECO:0000259" key="4">
    <source>
        <dbReference type="PROSITE" id="PS50030"/>
    </source>
</evidence>
<dbReference type="InterPro" id="IPR000569">
    <property type="entry name" value="HECT_dom"/>
</dbReference>
<gene>
    <name evidence="7" type="ORF">DBRI00130_LOCUS19625</name>
</gene>
<feature type="region of interest" description="Disordered" evidence="3">
    <location>
        <begin position="328"/>
        <end position="355"/>
    </location>
</feature>
<feature type="active site" description="Glycyl thioester intermediate" evidence="2">
    <location>
        <position position="3227"/>
    </location>
</feature>
<dbReference type="Gene3D" id="3.90.1750.10">
    <property type="entry name" value="Hect, E3 ligase catalytic domains"/>
    <property type="match status" value="1"/>
</dbReference>
<dbReference type="InterPro" id="IPR003877">
    <property type="entry name" value="SPRY_dom"/>
</dbReference>
<feature type="compositionally biased region" description="Acidic residues" evidence="3">
    <location>
        <begin position="819"/>
        <end position="849"/>
    </location>
</feature>
<feature type="compositionally biased region" description="Basic residues" evidence="3">
    <location>
        <begin position="1839"/>
        <end position="1849"/>
    </location>
</feature>
<reference evidence="7" key="1">
    <citation type="submission" date="2021-01" db="EMBL/GenBank/DDBJ databases">
        <authorList>
            <person name="Corre E."/>
            <person name="Pelletier E."/>
            <person name="Niang G."/>
            <person name="Scheremetjew M."/>
            <person name="Finn R."/>
            <person name="Kale V."/>
            <person name="Holt S."/>
            <person name="Cochrane G."/>
            <person name="Meng A."/>
            <person name="Brown T."/>
            <person name="Cohen L."/>
        </authorList>
    </citation>
    <scope>NUCLEOTIDE SEQUENCE</scope>
    <source>
        <strain evidence="7">GSO104</strain>
    </source>
</reference>
<dbReference type="CDD" id="cd14306">
    <property type="entry name" value="UBA_VP13D"/>
    <property type="match status" value="1"/>
</dbReference>
<evidence type="ECO:0000259" key="6">
    <source>
        <dbReference type="PROSITE" id="PS50237"/>
    </source>
</evidence>
<evidence type="ECO:0008006" key="8">
    <source>
        <dbReference type="Google" id="ProtNLM"/>
    </source>
</evidence>
<dbReference type="InterPro" id="IPR035983">
    <property type="entry name" value="Hect_E3_ubiquitin_ligase"/>
</dbReference>
<feature type="region of interest" description="Disordered" evidence="3">
    <location>
        <begin position="744"/>
        <end position="771"/>
    </location>
</feature>
<evidence type="ECO:0000256" key="2">
    <source>
        <dbReference type="PROSITE-ProRule" id="PRU00104"/>
    </source>
</evidence>
<sequence length="3274" mass="355775">MIESSAMTQRKCEEKEIAESEWDDWCKTFIDDEVTREKAMIRTKGSKQQTMKNVTGGSIGVNHLIKYGTISNGQFSSTSTMSGLGSSSANAEYASARFTSPVHYFDQLLNILFSLVRSEPFQSSMADHSNKWIYVLFSAIGLSCIYDNQENILTRISLIPEENRLPHYLPMRHRVRMFRLLRYLLVATKPESPIIDGLFLMAGCGTISNSTFALFRSKADGEVGIDEGSNQTSSISPILLRDTNTLAKEAVSLLRRLYYPSDGFNIWRQSFHNMMKDTFNENSLCCSSKEQEERLIKQKGILAFFGGMPGHIESGSYALLKPAAAASLSSPPPSSSKSHSGSSGSSSGGSTPHHVVGSGTEGIVTGLCRSDAMAGIVSSIDVKSGMCEIVILDRSIESSLLLSSCGNSNMTVRAVRASLADVVSAEEVPAFLGEDFPVESAILLPLKEGTNILLSEIKYVNGVSDSKENENGETKDGESEEVQLLDQCDHNACTEKLDTLDLAPSLMALRSSIVALSDKRLLSRFVKMETNLSQVLELATSLISVGSSSSTTTSSNESLSVLPIHEARFWHLQSMLLELRIRSFAFESLPLSHWEGITKAEEEKENEAEDSDRDAKTPGKTSQKESYSTPPATVGAISGSAEISTSVASADEEGNESVSTADTHGQGQSSANTTTATATDEDDEAAETAAAHLREAAIAQMAELGLPRSWSELALRRTGGTNIEAAVHFCLERGGDMERLLAEERERERRMSSSSGGSGRRRGLGGGTSSTTANHLIRQLIEMGFPSHWCAEALAATRNNVDEALTWILTNGERLSAQDEGDEDDEADDNEDGDEDDDDSLEDDEEEESGNNSDKELQADEERTGDKKDSDTADGSETVSCGNEGKASAEKDAADSVVSKSEDQSDTDVSCKGWSGTVCPLRFVSGRSNIDSTTLEVTGLPTGGFSSVGTKGVLLSTGKWYYEAEIHTAGCLQIGWADGSFAGHCQSDRGDGCGDGPSSWAFDGWRRYRWHTTATEWGCRWKEGDIVGCMVDMDNKIMSFTLNGCGEEIGMGVAFSGVGFRPCGGVYACVSFNRKERIRLILGGKCSQPFKYNPPEGYRGVGEAVLESVAERELLLKEEELLRSTSCDSTTNSPKSNSSPTSNKKYLCDFSDGEHGHELFAWQHRYYGSDASVHLGAGRSATRGSSGSHRSSSGGSGVKYSSKDTVAVCLKAYLKKIWMTEKIPLTDSGDESSSKNAIDPPVILSHVKRVHDKVLSQIQSELRDICHVLGMLYARKFILHMVVTQSNEFDMNHILNMNGLISSAEKSQASLTASQRLWSVLENCASLHAAGWVGEAGAMAIAAEALGLGISSHDHGSSAGGAAGVGPASHGDDSVLLPAGGITQVLSTVLTTVNEKGTSPTGLTMHDTSTNLAACAEAALGGEGGGSLVFLRSGLQSAAAKSVEFRRVLVAAVRSMVRLLAVVEFGNVDTSPDGGATEDDDIEGTSGSSNYDGQDEDNGRAESADARLVSFLTGLLMSYPMQCALSVEEWESIMTNLLEAWSIGLLSASAPWRMVCALTVSGILNICPTSLVPALERIPTLARFYARLESTVARRVWAERAAVPVCSRYVQALIELLGSVKRSLRQYSLAGVATPISYTDVSVDAASPLPMRLDHNVDIFDESGHISNRCIQSCKSWEWDEGWISGDAGWEVWTGFVECMTVDWKVPSRSPVRTLMDGGEGPPLLREGCIVMRGLDWEENGSGSITGNEDGKDLYEKEKAAREKEKQALEEKESQQAVTEDPDTKGNEKECDDSGEGNPSLPTDENGNSTDGPEQPSPPVPREEDKNESREGDSQKKLSGSKKKRKKLPSPKLPTGTVLSVEPWNGIPAMGRRVRWHLTGEEGVYRYGGDGGRHDISHVEVNEKSTRVRKRHPLPESAEQCAARYGFGTSRKYNVLLRMRRHGSKDQVDANEVEFVHEGLLEWPDFGAGVRVDCRFHEDGAVTITEKELIFGSKDSGWEARFGQPSYVPGTIMVLTPTQSLSEDESNLDQHYEELLGSSSFLVKNLRNREDGGRLRVTSEMRLMRGKQCSTKYRLEKGPAPLPAIPGPLLPPICFDSSCHASSISLSRDKRTVTCVSSDGRGTAFASVGFTKGVHYWEVKLEKADIGSVFIGVSEKPGSVSGSSSMSSGSSSFGFDSQPRLNRWLGWGFVNFRATYTAGAERVYGAHCHAGDTVGVLLDCDAGRISYFFDGVKYGEHILNDLGCAFENVSPFGFNADGCGSGGAGQGAPSGIEGGRGGRYPANGAVRPRALWPVIGLRNPGDRVTISGKWMTGVGVDGVTVLRRSLDVDEILCGYEGQNASFRSRPLVDNDKEKEEIPELSSVIFPKWFVNETYIEYERWRSGRWLRSSTRGSGPYPLASFGLDVDLDTSPLACASASASLGLKYALLSGDRVAVKRSAGRMLELSEEAIVLGACQGRLFYRIISQKSEGGSLTEGGGRAWFWDESEVVDGGLQLIGEGKGLSVDLPLLDRFKCTAKGGLKIVYAGGAVVRSDLEIFDGSVNIGTIPHGAIIQQQDVLERRMNSCGVIRFKIRYESVGEGWISNRIRGGKEEIIVESLHSVESQNSNESSGDEETHANFSNSLDSAQFWFERYNEALAEQKQSHALGEASTSSSEPIQDWEINDFTEFEKLLSLGVISGLSATKSDSVLATAVGAIADFTPGGDAVDCSFEEISSAITFAVTNHSKESVHDETLLNHVSSPDANQAAAAVFSSLPLALPPIKALLVRVAMLRALNRLARTILPWLSLRPAQEGSAILGGLSGFGASVERAGRNRQTKAMGMWLQAPSIATRIRTCRDILFPSVKQALLESMMDATATPTPLSHDEYELPREVRTVRVNRLKARRAMASNDSILKRKHSVFFQLQHEMRGWSGAALRRGHVAKGHGGQKRAFKVKLVGEGVNDYSGPYREAFTDAMREVAELDKGGYGALGVLDPSPNNLAGLGENRNLCVFATRDCSVSNNETHSLQQQSNFTFTEEEHIIRDEFSSLVMKKNESLRETEEALVFLGRLAGTACRHGIPVDLQLPLHMVWNRVTEERSNVRDTLNEIDLLACRQLEDIETGSSSLLVGQQWLLNSFVEGMASVMPVEIFPIFTGVQLQGIICGNPDVDVDLLRRVVDYEGYEENDQVITFFWDVLREMTSQERKLFLQFVWARTRLPMKESDFEAPFKIQRDAKGDADSALPSASTCFFSLSLPQYSRKEVLKEKLLFAINNVCTMESDYVTNDAEVGEGWRGL</sequence>
<dbReference type="InterPro" id="IPR013320">
    <property type="entry name" value="ConA-like_dom_sf"/>
</dbReference>
<dbReference type="SMART" id="SM00449">
    <property type="entry name" value="SPRY"/>
    <property type="match status" value="2"/>
</dbReference>
<dbReference type="PANTHER" id="PTHR46654:SF1">
    <property type="entry name" value="E3 UBIQUITIN-PROTEIN LIGASE HECTD3"/>
    <property type="match status" value="1"/>
</dbReference>
<feature type="domain" description="UBA" evidence="4">
    <location>
        <begin position="770"/>
        <end position="811"/>
    </location>
</feature>
<dbReference type="SUPFAM" id="SSF46934">
    <property type="entry name" value="UBA-like"/>
    <property type="match status" value="2"/>
</dbReference>
<dbReference type="PROSITE" id="PS50237">
    <property type="entry name" value="HECT"/>
    <property type="match status" value="1"/>
</dbReference>
<dbReference type="PANTHER" id="PTHR46654">
    <property type="entry name" value="E3 UBIQUITIN-PROTEIN LIGASE HECTD3"/>
    <property type="match status" value="1"/>
</dbReference>
<dbReference type="SUPFAM" id="SSF49899">
    <property type="entry name" value="Concanavalin A-like lectins/glucanases"/>
    <property type="match status" value="2"/>
</dbReference>
<evidence type="ECO:0000256" key="3">
    <source>
        <dbReference type="SAM" id="MobiDB-lite"/>
    </source>
</evidence>
<evidence type="ECO:0000256" key="1">
    <source>
        <dbReference type="ARBA" id="ARBA00022786"/>
    </source>
</evidence>
<dbReference type="PROSITE" id="PS50030">
    <property type="entry name" value="UBA"/>
    <property type="match status" value="2"/>
</dbReference>
<feature type="region of interest" description="Disordered" evidence="3">
    <location>
        <begin position="812"/>
        <end position="910"/>
    </location>
</feature>
<dbReference type="Pfam" id="PF22562">
    <property type="entry name" value="UBA_7"/>
    <property type="match status" value="1"/>
</dbReference>
<dbReference type="Gene3D" id="1.10.8.10">
    <property type="entry name" value="DNA helicase RuvA subunit, C-terminal domain"/>
    <property type="match status" value="2"/>
</dbReference>
<feature type="compositionally biased region" description="Low complexity" evidence="3">
    <location>
        <begin position="1178"/>
        <end position="1193"/>
    </location>
</feature>
<feature type="domain" description="UBA" evidence="4">
    <location>
        <begin position="692"/>
        <end position="733"/>
    </location>
</feature>
<evidence type="ECO:0000313" key="7">
    <source>
        <dbReference type="EMBL" id="CAE4616207.1"/>
    </source>
</evidence>
<accession>A0A7S4RKV9</accession>
<proteinExistence type="predicted"/>
<feature type="compositionally biased region" description="Polar residues" evidence="3">
    <location>
        <begin position="1800"/>
        <end position="1812"/>
    </location>
</feature>
<protein>
    <recommendedName>
        <fullName evidence="8">HECT-type E3 ubiquitin transferase</fullName>
    </recommendedName>
</protein>
<dbReference type="InterPro" id="IPR041969">
    <property type="entry name" value="VP13D_UBA"/>
</dbReference>
<dbReference type="SMART" id="SM00119">
    <property type="entry name" value="HECTc"/>
    <property type="match status" value="1"/>
</dbReference>
<feature type="compositionally biased region" description="Basic and acidic residues" evidence="3">
    <location>
        <begin position="1760"/>
        <end position="1774"/>
    </location>
</feature>
<dbReference type="EMBL" id="HBNS01024881">
    <property type="protein sequence ID" value="CAE4616207.1"/>
    <property type="molecule type" value="Transcribed_RNA"/>
</dbReference>
<name>A0A7S4RKV9_9STRA</name>
<dbReference type="Gene3D" id="3.30.2410.10">
    <property type="entry name" value="Hect, E3 ligase catalytic domain"/>
    <property type="match status" value="1"/>
</dbReference>
<evidence type="ECO:0000259" key="5">
    <source>
        <dbReference type="PROSITE" id="PS50188"/>
    </source>
</evidence>
<feature type="region of interest" description="Disordered" evidence="3">
    <location>
        <begin position="600"/>
        <end position="687"/>
    </location>
</feature>
<feature type="domain" description="B30.2/SPRY" evidence="5">
    <location>
        <begin position="2071"/>
        <end position="2313"/>
    </location>
</feature>